<sequence length="259" mass="27932">MHISKATVCAALFITQASALCTEWKPLEWTRDDFKTYSNVKPIELDSLYCDENRTESCFISKKTYNITAPRRLESVARIEVERDLDNTISPADKDNIFQLAASGHNLTFMTRNTVLESSHLANNYSEVKPGINMTLGWKPLWSYSTGVLGACTNASLDGLRLTAVTPYMVGVWENKTDGGSVVEGQSVANGEVLAGIWTVGTSNLTQERINAEIIAGAYGVNSTVNGTEDGKSAAGMVGVSVWSWVAVGVGIACGFACL</sequence>
<dbReference type="Pfam" id="PF19535">
    <property type="entry name" value="DUF6060"/>
    <property type="match status" value="1"/>
</dbReference>
<proteinExistence type="predicted"/>
<dbReference type="OrthoDB" id="3558151at2759"/>
<evidence type="ECO:0000256" key="1">
    <source>
        <dbReference type="SAM" id="SignalP"/>
    </source>
</evidence>
<dbReference type="KEGG" id="glz:GLAREA_10025"/>
<dbReference type="HOGENOM" id="CLU_1073823_0_0_1"/>
<keyword evidence="3" id="KW-1185">Reference proteome</keyword>
<accession>S3DQN3</accession>
<dbReference type="InterPro" id="IPR045702">
    <property type="entry name" value="DUF6060"/>
</dbReference>
<gene>
    <name evidence="2" type="ORF">GLAREA_10025</name>
</gene>
<evidence type="ECO:0000313" key="2">
    <source>
        <dbReference type="EMBL" id="EPE34331.1"/>
    </source>
</evidence>
<evidence type="ECO:0000313" key="3">
    <source>
        <dbReference type="Proteomes" id="UP000016922"/>
    </source>
</evidence>
<reference evidence="2 3" key="1">
    <citation type="journal article" date="2013" name="BMC Genomics">
        <title>Genomics-driven discovery of the pneumocandin biosynthetic gene cluster in the fungus Glarea lozoyensis.</title>
        <authorList>
            <person name="Chen L."/>
            <person name="Yue Q."/>
            <person name="Zhang X."/>
            <person name="Xiang M."/>
            <person name="Wang C."/>
            <person name="Li S."/>
            <person name="Che Y."/>
            <person name="Ortiz-Lopez F.J."/>
            <person name="Bills G.F."/>
            <person name="Liu X."/>
            <person name="An Z."/>
        </authorList>
    </citation>
    <scope>NUCLEOTIDE SEQUENCE [LARGE SCALE GENOMIC DNA]</scope>
    <source>
        <strain evidence="3">ATCC 20868 / MF5171</strain>
    </source>
</reference>
<dbReference type="Proteomes" id="UP000016922">
    <property type="component" value="Unassembled WGS sequence"/>
</dbReference>
<dbReference type="eggNOG" id="ENOG502TH7X">
    <property type="taxonomic scope" value="Eukaryota"/>
</dbReference>
<organism evidence="2 3">
    <name type="scientific">Glarea lozoyensis (strain ATCC 20868 / MF5171)</name>
    <dbReference type="NCBI Taxonomy" id="1116229"/>
    <lineage>
        <taxon>Eukaryota</taxon>
        <taxon>Fungi</taxon>
        <taxon>Dikarya</taxon>
        <taxon>Ascomycota</taxon>
        <taxon>Pezizomycotina</taxon>
        <taxon>Leotiomycetes</taxon>
        <taxon>Helotiales</taxon>
        <taxon>Helotiaceae</taxon>
        <taxon>Glarea</taxon>
    </lineage>
</organism>
<dbReference type="RefSeq" id="XP_008078266.1">
    <property type="nucleotide sequence ID" value="XM_008080075.1"/>
</dbReference>
<dbReference type="AlphaFoldDB" id="S3DQN3"/>
<feature type="chain" id="PRO_5004508685" evidence="1">
    <location>
        <begin position="20"/>
        <end position="259"/>
    </location>
</feature>
<dbReference type="GeneID" id="19469072"/>
<dbReference type="EMBL" id="KE145356">
    <property type="protein sequence ID" value="EPE34331.1"/>
    <property type="molecule type" value="Genomic_DNA"/>
</dbReference>
<keyword evidence="1" id="KW-0732">Signal</keyword>
<protein>
    <submittedName>
        <fullName evidence="2">Uncharacterized protein</fullName>
    </submittedName>
</protein>
<name>S3DQN3_GLAL2</name>
<feature type="signal peptide" evidence="1">
    <location>
        <begin position="1"/>
        <end position="19"/>
    </location>
</feature>